<dbReference type="GO" id="GO:0006635">
    <property type="term" value="P:fatty acid beta-oxidation"/>
    <property type="evidence" value="ECO:0007669"/>
    <property type="project" value="UniProtKB-UniPathway"/>
</dbReference>
<evidence type="ECO:0000256" key="11">
    <source>
        <dbReference type="ARBA" id="ARBA00023268"/>
    </source>
</evidence>
<dbReference type="InterPro" id="IPR050136">
    <property type="entry name" value="FA_oxidation_alpha_subunit"/>
</dbReference>
<evidence type="ECO:0000256" key="1">
    <source>
        <dbReference type="ARBA" id="ARBA00005005"/>
    </source>
</evidence>
<dbReference type="GO" id="GO:0016509">
    <property type="term" value="F:long-chain (3S)-3-hydroxyacyl-CoA dehydrogenase (NAD+) activity"/>
    <property type="evidence" value="ECO:0007669"/>
    <property type="project" value="TreeGrafter"/>
</dbReference>
<evidence type="ECO:0000256" key="5">
    <source>
        <dbReference type="ARBA" id="ARBA00022832"/>
    </source>
</evidence>
<evidence type="ECO:0000256" key="3">
    <source>
        <dbReference type="ARBA" id="ARBA00008750"/>
    </source>
</evidence>
<dbReference type="EMBL" id="CP022530">
    <property type="protein sequence ID" value="ASP38970.1"/>
    <property type="molecule type" value="Genomic_DNA"/>
</dbReference>
<reference evidence="16 17" key="1">
    <citation type="submission" date="2017-07" db="EMBL/GenBank/DDBJ databases">
        <title>Annotated genome sequence of Bacterioplanes sanyensis isolated from Red Sea.</title>
        <authorList>
            <person name="Rehman Z.U."/>
        </authorList>
    </citation>
    <scope>NUCLEOTIDE SEQUENCE [LARGE SCALE GENOMIC DNA]</scope>
    <source>
        <strain evidence="16 17">NV9</strain>
    </source>
</reference>
<dbReference type="InterPro" id="IPR008927">
    <property type="entry name" value="6-PGluconate_DH-like_C_sf"/>
</dbReference>
<dbReference type="Gene3D" id="3.40.50.720">
    <property type="entry name" value="NAD(P)-binding Rossmann-like Domain"/>
    <property type="match status" value="1"/>
</dbReference>
<dbReference type="InterPro" id="IPR001753">
    <property type="entry name" value="Enoyl-CoA_hydra/iso"/>
</dbReference>
<evidence type="ECO:0000256" key="4">
    <source>
        <dbReference type="ARBA" id="ARBA00012076"/>
    </source>
</evidence>
<dbReference type="Proteomes" id="UP000202440">
    <property type="component" value="Chromosome"/>
</dbReference>
<comment type="similarity">
    <text evidence="2">In the central section; belongs to the 3-hydroxyacyl-CoA dehydrogenase family.</text>
</comment>
<dbReference type="SUPFAM" id="SSF52096">
    <property type="entry name" value="ClpP/crotonase"/>
    <property type="match status" value="1"/>
</dbReference>
<dbReference type="InterPro" id="IPR036291">
    <property type="entry name" value="NAD(P)-bd_dom_sf"/>
</dbReference>
<dbReference type="SUPFAM" id="SSF51735">
    <property type="entry name" value="NAD(P)-binding Rossmann-fold domains"/>
    <property type="match status" value="1"/>
</dbReference>
<evidence type="ECO:0000256" key="7">
    <source>
        <dbReference type="ARBA" id="ARBA00023002"/>
    </source>
</evidence>
<organism evidence="16 17">
    <name type="scientific">Bacterioplanes sanyensis</name>
    <dbReference type="NCBI Taxonomy" id="1249553"/>
    <lineage>
        <taxon>Bacteria</taxon>
        <taxon>Pseudomonadati</taxon>
        <taxon>Pseudomonadota</taxon>
        <taxon>Gammaproteobacteria</taxon>
        <taxon>Oceanospirillales</taxon>
        <taxon>Oceanospirillaceae</taxon>
        <taxon>Bacterioplanes</taxon>
    </lineage>
</organism>
<dbReference type="Gene3D" id="1.10.1040.50">
    <property type="match status" value="1"/>
</dbReference>
<keyword evidence="9" id="KW-0443">Lipid metabolism</keyword>
<dbReference type="Gene3D" id="3.90.226.10">
    <property type="entry name" value="2-enoyl-CoA Hydratase, Chain A, domain 1"/>
    <property type="match status" value="1"/>
</dbReference>
<gene>
    <name evidence="16" type="ORF">CHH28_09885</name>
</gene>
<keyword evidence="5" id="KW-0276">Fatty acid metabolism</keyword>
<evidence type="ECO:0000259" key="15">
    <source>
        <dbReference type="Pfam" id="PF02737"/>
    </source>
</evidence>
<proteinExistence type="inferred from homology"/>
<dbReference type="Pfam" id="PF00378">
    <property type="entry name" value="ECH_1"/>
    <property type="match status" value="1"/>
</dbReference>
<dbReference type="InterPro" id="IPR018376">
    <property type="entry name" value="Enoyl-CoA_hyd/isom_CS"/>
</dbReference>
<evidence type="ECO:0000256" key="2">
    <source>
        <dbReference type="ARBA" id="ARBA00007005"/>
    </source>
</evidence>
<dbReference type="Pfam" id="PF00725">
    <property type="entry name" value="3HCDH"/>
    <property type="match status" value="1"/>
</dbReference>
<dbReference type="PANTHER" id="PTHR43612">
    <property type="entry name" value="TRIFUNCTIONAL ENZYME SUBUNIT ALPHA"/>
    <property type="match status" value="1"/>
</dbReference>
<dbReference type="RefSeq" id="WP_094060156.1">
    <property type="nucleotide sequence ID" value="NZ_CP022530.1"/>
</dbReference>
<dbReference type="InterPro" id="IPR006176">
    <property type="entry name" value="3-OHacyl-CoA_DH_NAD-bd"/>
</dbReference>
<evidence type="ECO:0000256" key="10">
    <source>
        <dbReference type="ARBA" id="ARBA00023239"/>
    </source>
</evidence>
<dbReference type="CDD" id="cd06558">
    <property type="entry name" value="crotonase-like"/>
    <property type="match status" value="1"/>
</dbReference>
<name>A0A222FJM8_9GAMM</name>
<evidence type="ECO:0000256" key="6">
    <source>
        <dbReference type="ARBA" id="ARBA00022963"/>
    </source>
</evidence>
<dbReference type="OrthoDB" id="5389341at2"/>
<feature type="domain" description="3-hydroxyacyl-CoA dehydrogenase C-terminal" evidence="14">
    <location>
        <begin position="506"/>
        <end position="603"/>
    </location>
</feature>
<dbReference type="SUPFAM" id="SSF48179">
    <property type="entry name" value="6-phosphogluconate dehydrogenase C-terminal domain-like"/>
    <property type="match status" value="2"/>
</dbReference>
<feature type="domain" description="3-hydroxyacyl-CoA dehydrogenase NAD binding" evidence="15">
    <location>
        <begin position="325"/>
        <end position="503"/>
    </location>
</feature>
<dbReference type="Pfam" id="PF02737">
    <property type="entry name" value="3HCDH_N"/>
    <property type="match status" value="1"/>
</dbReference>
<evidence type="ECO:0000256" key="13">
    <source>
        <dbReference type="RuleBase" id="RU003707"/>
    </source>
</evidence>
<comment type="similarity">
    <text evidence="13">Belongs to the enoyl-CoA hydratase/isomerase family.</text>
</comment>
<evidence type="ECO:0000256" key="12">
    <source>
        <dbReference type="ARBA" id="ARBA00049556"/>
    </source>
</evidence>
<evidence type="ECO:0000256" key="9">
    <source>
        <dbReference type="ARBA" id="ARBA00023098"/>
    </source>
</evidence>
<dbReference type="UniPathway" id="UPA00659"/>
<dbReference type="AlphaFoldDB" id="A0A222FJM8"/>
<accession>A0A222FJM8</accession>
<evidence type="ECO:0000313" key="17">
    <source>
        <dbReference type="Proteomes" id="UP000202440"/>
    </source>
</evidence>
<keyword evidence="6" id="KW-0442">Lipid degradation</keyword>
<comment type="similarity">
    <text evidence="3">In the N-terminal section; belongs to the enoyl-CoA hydratase/isomerase family.</text>
</comment>
<evidence type="ECO:0000256" key="8">
    <source>
        <dbReference type="ARBA" id="ARBA00023027"/>
    </source>
</evidence>
<sequence>MTELFTYAIDSDGIATLVWDDPNAPVNAMSQAVMTALNRVITDLVNNAQVTGVVLTSGKKEFVVGADLKEILSWESGERERDIAVISEFIQSIHAVMRLMETAGKPFVAALNGSALGGGMEIALACHYRIAANQPKAKFGFPEVTLGLLPGAGGTQRLPRMIGVEAALPWLMQGLQTGAAQAQAAGLINEVVDATQLLAAAKQWLRDNPNAQQPWDQNKSTRHTVRLPGGEVQSAKISQVMMAAQAMLRKQTHGNYQAPQQILQTLYEGCQLPLEQALQLECRHFVQLLLSNQAKALIRTFFLGLQDVNKLKARPTDIARRQFANIGILGAGMMGAGIAYAASAKGLDVVLLDTSQVQADRGKDYTRRLLDKKIAAKKITEQHAKAQLTRIKTTSDYQDLSDCDLVIEAVFEDRAIKAKVTAQAEAVIGADTMFASNTSTLPISGLAAASQRPDQFIGLHFFSPVDKMPLVEIIVGEQTSQQSIAWALDFVQQLGKTPIVVNDSRGFYTSRVFKTYVLEGMALLKEGVSPALIENAGKMAGMPVGPLALSDEVSLELMDRISRQTQQDLGDAYVAHPGDEVVDFMVHHADRLGKKAGRGFYQYTDQGDKSLWPGLAEAYPVAVQQPTPAHVKQRLLYAQAVEALHCVSEGVISRPHEVDIGSIFGWGFAAHTGGILSFVETIEGMDTFIRNADALVEQGGDRFRVPHMLRELAETGGSFY</sequence>
<comment type="pathway">
    <text evidence="1">Lipid metabolism; fatty acid beta-oxidation.</text>
</comment>
<dbReference type="KEGG" id="bsan:CHH28_09885"/>
<keyword evidence="8" id="KW-0520">NAD</keyword>
<dbReference type="GO" id="GO:0070403">
    <property type="term" value="F:NAD+ binding"/>
    <property type="evidence" value="ECO:0007669"/>
    <property type="project" value="InterPro"/>
</dbReference>
<keyword evidence="11" id="KW-0511">Multifunctional enzyme</keyword>
<protein>
    <recommendedName>
        <fullName evidence="4">enoyl-CoA hydratase</fullName>
        <ecNumber evidence="4">4.2.1.17</ecNumber>
    </recommendedName>
</protein>
<dbReference type="InterPro" id="IPR006108">
    <property type="entry name" value="3HC_DH_C"/>
</dbReference>
<dbReference type="GO" id="GO:0004300">
    <property type="term" value="F:enoyl-CoA hydratase activity"/>
    <property type="evidence" value="ECO:0007669"/>
    <property type="project" value="UniProtKB-EC"/>
</dbReference>
<evidence type="ECO:0000259" key="14">
    <source>
        <dbReference type="Pfam" id="PF00725"/>
    </source>
</evidence>
<keyword evidence="7" id="KW-0560">Oxidoreductase</keyword>
<dbReference type="EC" id="4.2.1.17" evidence="4"/>
<dbReference type="PANTHER" id="PTHR43612:SF3">
    <property type="entry name" value="TRIFUNCTIONAL ENZYME SUBUNIT ALPHA, MITOCHONDRIAL"/>
    <property type="match status" value="1"/>
</dbReference>
<keyword evidence="10" id="KW-0456">Lyase</keyword>
<keyword evidence="17" id="KW-1185">Reference proteome</keyword>
<comment type="catalytic activity">
    <reaction evidence="12">
        <text>a (3S)-3-hydroxyacyl-CoA + NAD(+) = a 3-oxoacyl-CoA + NADH + H(+)</text>
        <dbReference type="Rhea" id="RHEA:22432"/>
        <dbReference type="ChEBI" id="CHEBI:15378"/>
        <dbReference type="ChEBI" id="CHEBI:57318"/>
        <dbReference type="ChEBI" id="CHEBI:57540"/>
        <dbReference type="ChEBI" id="CHEBI:57945"/>
        <dbReference type="ChEBI" id="CHEBI:90726"/>
        <dbReference type="EC" id="1.1.1.35"/>
    </reaction>
</comment>
<evidence type="ECO:0000313" key="16">
    <source>
        <dbReference type="EMBL" id="ASP38970.1"/>
    </source>
</evidence>
<dbReference type="PROSITE" id="PS00166">
    <property type="entry name" value="ENOYL_COA_HYDRATASE"/>
    <property type="match status" value="1"/>
</dbReference>
<dbReference type="FunFam" id="3.40.50.720:FF:000009">
    <property type="entry name" value="Fatty oxidation complex, alpha subunit"/>
    <property type="match status" value="1"/>
</dbReference>
<dbReference type="InterPro" id="IPR029045">
    <property type="entry name" value="ClpP/crotonase-like_dom_sf"/>
</dbReference>